<dbReference type="EMBL" id="MLJW01000110">
    <property type="protein sequence ID" value="OIQ99148.1"/>
    <property type="molecule type" value="Genomic_DNA"/>
</dbReference>
<dbReference type="Pfam" id="PF13698">
    <property type="entry name" value="DUF4156"/>
    <property type="match status" value="1"/>
</dbReference>
<dbReference type="PROSITE" id="PS51257">
    <property type="entry name" value="PROKAR_LIPOPROTEIN"/>
    <property type="match status" value="1"/>
</dbReference>
<organism evidence="1">
    <name type="scientific">mine drainage metagenome</name>
    <dbReference type="NCBI Taxonomy" id="410659"/>
    <lineage>
        <taxon>unclassified sequences</taxon>
        <taxon>metagenomes</taxon>
        <taxon>ecological metagenomes</taxon>
    </lineage>
</organism>
<name>A0A1J5S4H5_9ZZZZ</name>
<proteinExistence type="predicted"/>
<accession>A0A1J5S4H5</accession>
<evidence type="ECO:0008006" key="2">
    <source>
        <dbReference type="Google" id="ProtNLM"/>
    </source>
</evidence>
<protein>
    <recommendedName>
        <fullName evidence="2">Lipoprotein</fullName>
    </recommendedName>
</protein>
<evidence type="ECO:0000313" key="1">
    <source>
        <dbReference type="EMBL" id="OIQ99148.1"/>
    </source>
</evidence>
<dbReference type="AlphaFoldDB" id="A0A1J5S4H5"/>
<gene>
    <name evidence="1" type="ORF">GALL_188860</name>
</gene>
<comment type="caution">
    <text evidence="1">The sequence shown here is derived from an EMBL/GenBank/DDBJ whole genome shotgun (WGS) entry which is preliminary data.</text>
</comment>
<dbReference type="InterPro" id="IPR025294">
    <property type="entry name" value="DUF4156"/>
</dbReference>
<reference evidence="1" key="1">
    <citation type="submission" date="2016-10" db="EMBL/GenBank/DDBJ databases">
        <title>Sequence of Gallionella enrichment culture.</title>
        <authorList>
            <person name="Poehlein A."/>
            <person name="Muehling M."/>
            <person name="Daniel R."/>
        </authorList>
    </citation>
    <scope>NUCLEOTIDE SEQUENCE</scope>
</reference>
<sequence length="108" mass="11623">MQFYKLTLVFAAIGVLTGCASQLIDERLGSDRVSVADKNQVAHCESKGKATVSVLSKVGFITRSTEAVESNLLQLGRNSAVDAHADTIVNGGTLVYGERTFDLYKCRP</sequence>